<proteinExistence type="predicted"/>
<protein>
    <recommendedName>
        <fullName evidence="6">O-antigen ligase-related domain-containing protein</fullName>
    </recommendedName>
</protein>
<dbReference type="GO" id="GO:0016020">
    <property type="term" value="C:membrane"/>
    <property type="evidence" value="ECO:0007669"/>
    <property type="project" value="UniProtKB-SubCell"/>
</dbReference>
<evidence type="ECO:0000256" key="3">
    <source>
        <dbReference type="ARBA" id="ARBA00022989"/>
    </source>
</evidence>
<feature type="transmembrane region" description="Helical" evidence="5">
    <location>
        <begin position="19"/>
        <end position="52"/>
    </location>
</feature>
<evidence type="ECO:0000256" key="5">
    <source>
        <dbReference type="SAM" id="Phobius"/>
    </source>
</evidence>
<dbReference type="Pfam" id="PF04932">
    <property type="entry name" value="Wzy_C"/>
    <property type="match status" value="1"/>
</dbReference>
<feature type="transmembrane region" description="Helical" evidence="5">
    <location>
        <begin position="131"/>
        <end position="152"/>
    </location>
</feature>
<feature type="transmembrane region" description="Helical" evidence="5">
    <location>
        <begin position="262"/>
        <end position="280"/>
    </location>
</feature>
<feature type="transmembrane region" description="Helical" evidence="5">
    <location>
        <begin position="455"/>
        <end position="474"/>
    </location>
</feature>
<evidence type="ECO:0000313" key="7">
    <source>
        <dbReference type="EMBL" id="OGH68541.1"/>
    </source>
</evidence>
<dbReference type="PANTHER" id="PTHR37422">
    <property type="entry name" value="TEICHURONIC ACID BIOSYNTHESIS PROTEIN TUAE"/>
    <property type="match status" value="1"/>
</dbReference>
<feature type="transmembrane region" description="Helical" evidence="5">
    <location>
        <begin position="433"/>
        <end position="449"/>
    </location>
</feature>
<dbReference type="AlphaFoldDB" id="A0A1F6MA89"/>
<keyword evidence="3 5" id="KW-1133">Transmembrane helix</keyword>
<feature type="transmembrane region" description="Helical" evidence="5">
    <location>
        <begin position="234"/>
        <end position="255"/>
    </location>
</feature>
<evidence type="ECO:0000256" key="2">
    <source>
        <dbReference type="ARBA" id="ARBA00022692"/>
    </source>
</evidence>
<accession>A0A1F6MA89</accession>
<evidence type="ECO:0000259" key="6">
    <source>
        <dbReference type="Pfam" id="PF04932"/>
    </source>
</evidence>
<gene>
    <name evidence="7" type="ORF">A3D53_00795</name>
</gene>
<comment type="caution">
    <text evidence="7">The sequence shown here is derived from an EMBL/GenBank/DDBJ whole genome shotgun (WGS) entry which is preliminary data.</text>
</comment>
<name>A0A1F6MA89_9BACT</name>
<organism evidence="7 8">
    <name type="scientific">Candidatus Magasanikbacteria bacterium RIFCSPHIGHO2_02_FULL_45_10</name>
    <dbReference type="NCBI Taxonomy" id="1798679"/>
    <lineage>
        <taxon>Bacteria</taxon>
        <taxon>Candidatus Magasanikiibacteriota</taxon>
    </lineage>
</organism>
<dbReference type="Proteomes" id="UP000176413">
    <property type="component" value="Unassembled WGS sequence"/>
</dbReference>
<feature type="domain" description="O-antigen ligase-related" evidence="6">
    <location>
        <begin position="270"/>
        <end position="409"/>
    </location>
</feature>
<dbReference type="InterPro" id="IPR007016">
    <property type="entry name" value="O-antigen_ligase-rel_domated"/>
</dbReference>
<feature type="transmembrane region" description="Helical" evidence="5">
    <location>
        <begin position="164"/>
        <end position="183"/>
    </location>
</feature>
<sequence length="478" mass="53399">MERVLTAIRNYFPLKNTTGWFFCFIAVAVMALAYTFFPPLCIVLVAGGVVFLVACRLELGLYALVGTAFFIGWYFIIPVNFFEEKSSFRQFFNGVLDAPVADFVGLIMIGAVIIALLFFRSRIFLERLRPLVWGIFFYGLFIAAALFSAFAVYNQDMVASVKYVLRPMLFGFVAFFLVPAMLITNKTIFYRVLAVLFGVGAIIALYGLSSLALAPVRGWLRVAPYPIFGFAPMGYNHNLLAEALVGIIPLSVIFLVKKDTRLPPTFLWGSFFAMILVAFLTLSRAAWIALVIDGALLLYWYRQPFLRKMREYKKYYPLLAGVFGLVAIYMALFLGSSVVQSSNNSREAMVDIVAYYFPQAPWLGYGPGSFIKIIGGTYDFMMEYGTALDSHGFAQKILLEGGLVGLALFGVFLAWLFVTLYRVQAETDGDKQFIARCLLITVVGVYSFQLFSTSYFVSPVWMPVGIALAGSLLIKKSD</sequence>
<feature type="transmembrane region" description="Helical" evidence="5">
    <location>
        <begin position="190"/>
        <end position="214"/>
    </location>
</feature>
<keyword evidence="4 5" id="KW-0472">Membrane</keyword>
<dbReference type="PANTHER" id="PTHR37422:SF13">
    <property type="entry name" value="LIPOPOLYSACCHARIDE BIOSYNTHESIS PROTEIN PA4999-RELATED"/>
    <property type="match status" value="1"/>
</dbReference>
<dbReference type="InterPro" id="IPR051533">
    <property type="entry name" value="WaaL-like"/>
</dbReference>
<feature type="transmembrane region" description="Helical" evidence="5">
    <location>
        <begin position="397"/>
        <end position="421"/>
    </location>
</feature>
<evidence type="ECO:0000313" key="8">
    <source>
        <dbReference type="Proteomes" id="UP000176413"/>
    </source>
</evidence>
<reference evidence="7 8" key="1">
    <citation type="journal article" date="2016" name="Nat. Commun.">
        <title>Thousands of microbial genomes shed light on interconnected biogeochemical processes in an aquifer system.</title>
        <authorList>
            <person name="Anantharaman K."/>
            <person name="Brown C.T."/>
            <person name="Hug L.A."/>
            <person name="Sharon I."/>
            <person name="Castelle C.J."/>
            <person name="Probst A.J."/>
            <person name="Thomas B.C."/>
            <person name="Singh A."/>
            <person name="Wilkins M.J."/>
            <person name="Karaoz U."/>
            <person name="Brodie E.L."/>
            <person name="Williams K.H."/>
            <person name="Hubbard S.S."/>
            <person name="Banfield J.F."/>
        </authorList>
    </citation>
    <scope>NUCLEOTIDE SEQUENCE [LARGE SCALE GENOMIC DNA]</scope>
</reference>
<evidence type="ECO:0000256" key="1">
    <source>
        <dbReference type="ARBA" id="ARBA00004141"/>
    </source>
</evidence>
<evidence type="ECO:0000256" key="4">
    <source>
        <dbReference type="ARBA" id="ARBA00023136"/>
    </source>
</evidence>
<dbReference type="EMBL" id="MFQA01000038">
    <property type="protein sequence ID" value="OGH68541.1"/>
    <property type="molecule type" value="Genomic_DNA"/>
</dbReference>
<feature type="transmembrane region" description="Helical" evidence="5">
    <location>
        <begin position="99"/>
        <end position="119"/>
    </location>
</feature>
<keyword evidence="2 5" id="KW-0812">Transmembrane</keyword>
<feature type="transmembrane region" description="Helical" evidence="5">
    <location>
        <begin position="59"/>
        <end position="79"/>
    </location>
</feature>
<comment type="subcellular location">
    <subcellularLocation>
        <location evidence="1">Membrane</location>
        <topology evidence="1">Multi-pass membrane protein</topology>
    </subcellularLocation>
</comment>
<feature type="transmembrane region" description="Helical" evidence="5">
    <location>
        <begin position="315"/>
        <end position="339"/>
    </location>
</feature>